<sequence length="103" mass="11302">MSTDTIMAFLHQLKTDRELRRKAHAIDRVDPADAIAAVIGLAESEGYSFSVVDYVNLVKGQVAERHRRAGVEVDEAELNARAGAAAGKPMLVAWALTEKEHHH</sequence>
<dbReference type="EMBL" id="CP036279">
    <property type="protein sequence ID" value="QDU64930.1"/>
    <property type="molecule type" value="Genomic_DNA"/>
</dbReference>
<dbReference type="KEGG" id="knv:Pan216_58240"/>
<accession>A0A518BD73</accession>
<dbReference type="Proteomes" id="UP000317093">
    <property type="component" value="Chromosome"/>
</dbReference>
<name>A0A518BD73_9BACT</name>
<organism evidence="2 3">
    <name type="scientific">Kolteria novifilia</name>
    <dbReference type="NCBI Taxonomy" id="2527975"/>
    <lineage>
        <taxon>Bacteria</taxon>
        <taxon>Pseudomonadati</taxon>
        <taxon>Planctomycetota</taxon>
        <taxon>Planctomycetia</taxon>
        <taxon>Kolteriales</taxon>
        <taxon>Kolteriaceae</taxon>
        <taxon>Kolteria</taxon>
    </lineage>
</organism>
<dbReference type="Pfam" id="PF07862">
    <property type="entry name" value="Nif11"/>
    <property type="match status" value="1"/>
</dbReference>
<protein>
    <recommendedName>
        <fullName evidence="1">Nif11 domain-containing protein</fullName>
    </recommendedName>
</protein>
<evidence type="ECO:0000313" key="3">
    <source>
        <dbReference type="Proteomes" id="UP000317093"/>
    </source>
</evidence>
<evidence type="ECO:0000313" key="2">
    <source>
        <dbReference type="EMBL" id="QDU64930.1"/>
    </source>
</evidence>
<reference evidence="2 3" key="1">
    <citation type="submission" date="2019-02" db="EMBL/GenBank/DDBJ databases">
        <title>Deep-cultivation of Planctomycetes and their phenomic and genomic characterization uncovers novel biology.</title>
        <authorList>
            <person name="Wiegand S."/>
            <person name="Jogler M."/>
            <person name="Boedeker C."/>
            <person name="Pinto D."/>
            <person name="Vollmers J."/>
            <person name="Rivas-Marin E."/>
            <person name="Kohn T."/>
            <person name="Peeters S.H."/>
            <person name="Heuer A."/>
            <person name="Rast P."/>
            <person name="Oberbeckmann S."/>
            <person name="Bunk B."/>
            <person name="Jeske O."/>
            <person name="Meyerdierks A."/>
            <person name="Storesund J.E."/>
            <person name="Kallscheuer N."/>
            <person name="Luecker S."/>
            <person name="Lage O.M."/>
            <person name="Pohl T."/>
            <person name="Merkel B.J."/>
            <person name="Hornburger P."/>
            <person name="Mueller R.-W."/>
            <person name="Bruemmer F."/>
            <person name="Labrenz M."/>
            <person name="Spormann A.M."/>
            <person name="Op den Camp H."/>
            <person name="Overmann J."/>
            <person name="Amann R."/>
            <person name="Jetten M.S.M."/>
            <person name="Mascher T."/>
            <person name="Medema M.H."/>
            <person name="Devos D.P."/>
            <person name="Kaster A.-K."/>
            <person name="Ovreas L."/>
            <person name="Rohde M."/>
            <person name="Galperin M.Y."/>
            <person name="Jogler C."/>
        </authorList>
    </citation>
    <scope>NUCLEOTIDE SEQUENCE [LARGE SCALE GENOMIC DNA]</scope>
    <source>
        <strain evidence="2 3">Pan216</strain>
    </source>
</reference>
<proteinExistence type="predicted"/>
<keyword evidence="3" id="KW-1185">Reference proteome</keyword>
<evidence type="ECO:0000259" key="1">
    <source>
        <dbReference type="Pfam" id="PF07862"/>
    </source>
</evidence>
<dbReference type="InterPro" id="IPR012903">
    <property type="entry name" value="Nif11"/>
</dbReference>
<gene>
    <name evidence="2" type="ORF">Pan216_58240</name>
</gene>
<dbReference type="AlphaFoldDB" id="A0A518BD73"/>
<dbReference type="RefSeq" id="WP_145263478.1">
    <property type="nucleotide sequence ID" value="NZ_CP036279.1"/>
</dbReference>
<feature type="domain" description="Nif11" evidence="1">
    <location>
        <begin position="1"/>
        <end position="53"/>
    </location>
</feature>